<feature type="transmembrane region" description="Helical" evidence="2">
    <location>
        <begin position="21"/>
        <end position="41"/>
    </location>
</feature>
<dbReference type="SUPFAM" id="SSF55486">
    <property type="entry name" value="Metalloproteases ('zincins'), catalytic domain"/>
    <property type="match status" value="1"/>
</dbReference>
<dbReference type="InterPro" id="IPR022603">
    <property type="entry name" value="DUF3152"/>
</dbReference>
<dbReference type="AlphaFoldDB" id="A0A495JMF4"/>
<comment type="caution">
    <text evidence="4">The sequence shown here is derived from an EMBL/GenBank/DDBJ whole genome shotgun (WGS) entry which is preliminary data.</text>
</comment>
<evidence type="ECO:0000256" key="2">
    <source>
        <dbReference type="SAM" id="Phobius"/>
    </source>
</evidence>
<dbReference type="Pfam" id="PF11350">
    <property type="entry name" value="DUF3152"/>
    <property type="match status" value="1"/>
</dbReference>
<feature type="compositionally biased region" description="Low complexity" evidence="1">
    <location>
        <begin position="44"/>
        <end position="72"/>
    </location>
</feature>
<keyword evidence="5" id="KW-1185">Reference proteome</keyword>
<dbReference type="RefSeq" id="WP_121158156.1">
    <property type="nucleotide sequence ID" value="NZ_RBKT01000001.1"/>
</dbReference>
<evidence type="ECO:0000313" key="5">
    <source>
        <dbReference type="Proteomes" id="UP000277671"/>
    </source>
</evidence>
<proteinExistence type="predicted"/>
<evidence type="ECO:0000256" key="1">
    <source>
        <dbReference type="SAM" id="MobiDB-lite"/>
    </source>
</evidence>
<protein>
    <submittedName>
        <fullName evidence="4">Uncharacterized protein DUF3152</fullName>
    </submittedName>
</protein>
<evidence type="ECO:0000313" key="4">
    <source>
        <dbReference type="EMBL" id="RKR89748.1"/>
    </source>
</evidence>
<dbReference type="EMBL" id="RBKT01000001">
    <property type="protein sequence ID" value="RKR89748.1"/>
    <property type="molecule type" value="Genomic_DNA"/>
</dbReference>
<dbReference type="Proteomes" id="UP000277671">
    <property type="component" value="Unassembled WGS sequence"/>
</dbReference>
<accession>A0A495JMF4</accession>
<organism evidence="4 5">
    <name type="scientific">Micromonospora pisi</name>
    <dbReference type="NCBI Taxonomy" id="589240"/>
    <lineage>
        <taxon>Bacteria</taxon>
        <taxon>Bacillati</taxon>
        <taxon>Actinomycetota</taxon>
        <taxon>Actinomycetes</taxon>
        <taxon>Micromonosporales</taxon>
        <taxon>Micromonosporaceae</taxon>
        <taxon>Micromonospora</taxon>
    </lineage>
</organism>
<sequence>MPARRTGKRRRPSATRRLLPPAAVAVVVGVAIAVVGLTGAGRHPNPSQANSAASAAANPAGSGSPAPSAQAPKPVVTPSQEAVAPPKPVTYPETGPRTWQVADGRSKVYGTSGQLLRFRVSVENKIEGITANEFADAVVTTLGDPRSWTGNGQWRLQRVGPNETAAFTIYLASPATRDQLCQDGYDRYTSCRNGNSVVINVARWAHGVPNYGASLAEYQLYVINHEVGHRLGHGHELCPGKGELAPVMQQQTLGMHGCTANAWPLQNGKLYAGKPGQYNDPIPD</sequence>
<feature type="region of interest" description="Disordered" evidence="1">
    <location>
        <begin position="44"/>
        <end position="98"/>
    </location>
</feature>
<dbReference type="OrthoDB" id="9779865at2"/>
<keyword evidence="2" id="KW-0812">Transmembrane</keyword>
<gene>
    <name evidence="4" type="ORF">BDK92_4104</name>
</gene>
<reference evidence="4 5" key="1">
    <citation type="submission" date="2018-10" db="EMBL/GenBank/DDBJ databases">
        <title>Sequencing the genomes of 1000 actinobacteria strains.</title>
        <authorList>
            <person name="Klenk H.-P."/>
        </authorList>
    </citation>
    <scope>NUCLEOTIDE SEQUENCE [LARGE SCALE GENOMIC DNA]</scope>
    <source>
        <strain evidence="4 5">DSM 45175</strain>
    </source>
</reference>
<feature type="domain" description="DUF3152" evidence="3">
    <location>
        <begin position="89"/>
        <end position="256"/>
    </location>
</feature>
<keyword evidence="2" id="KW-0472">Membrane</keyword>
<evidence type="ECO:0000259" key="3">
    <source>
        <dbReference type="Pfam" id="PF11350"/>
    </source>
</evidence>
<keyword evidence="2" id="KW-1133">Transmembrane helix</keyword>
<name>A0A495JMF4_9ACTN</name>